<protein>
    <submittedName>
        <fullName evidence="7">Fucoxanthin-chlorophyll a-c binding protein</fullName>
    </submittedName>
</protein>
<keyword evidence="5" id="KW-0437">Light-harvesting polypeptide</keyword>
<feature type="signal peptide" evidence="6">
    <location>
        <begin position="1"/>
        <end position="17"/>
    </location>
</feature>
<evidence type="ECO:0000256" key="3">
    <source>
        <dbReference type="ARBA" id="ARBA00022528"/>
    </source>
</evidence>
<comment type="subcellular location">
    <subcellularLocation>
        <location evidence="1">Plastid</location>
        <location evidence="1">Chloroplast</location>
    </subcellularLocation>
</comment>
<keyword evidence="6" id="KW-0732">Signal</keyword>
<gene>
    <name evidence="7" type="ORF">SEMRO_823_G207590.1</name>
</gene>
<proteinExistence type="inferred from homology"/>
<dbReference type="InterPro" id="IPR022796">
    <property type="entry name" value="Chloroa_b-bind"/>
</dbReference>
<dbReference type="GO" id="GO:0009507">
    <property type="term" value="C:chloroplast"/>
    <property type="evidence" value="ECO:0007669"/>
    <property type="project" value="UniProtKB-SubCell"/>
</dbReference>
<keyword evidence="4" id="KW-0934">Plastid</keyword>
<evidence type="ECO:0000256" key="2">
    <source>
        <dbReference type="ARBA" id="ARBA00005933"/>
    </source>
</evidence>
<evidence type="ECO:0000313" key="8">
    <source>
        <dbReference type="Proteomes" id="UP001153069"/>
    </source>
</evidence>
<keyword evidence="8" id="KW-1185">Reference proteome</keyword>
<comment type="similarity">
    <text evidence="2">Belongs to the fucoxanthin chlorophyll protein family.</text>
</comment>
<keyword evidence="3" id="KW-0150">Chloroplast</keyword>
<evidence type="ECO:0000313" key="7">
    <source>
        <dbReference type="EMBL" id="CAB9517026.1"/>
    </source>
</evidence>
<accession>A0A9N8E959</accession>
<dbReference type="OrthoDB" id="37507at2759"/>
<organism evidence="7 8">
    <name type="scientific">Seminavis robusta</name>
    <dbReference type="NCBI Taxonomy" id="568900"/>
    <lineage>
        <taxon>Eukaryota</taxon>
        <taxon>Sar</taxon>
        <taxon>Stramenopiles</taxon>
        <taxon>Ochrophyta</taxon>
        <taxon>Bacillariophyta</taxon>
        <taxon>Bacillariophyceae</taxon>
        <taxon>Bacillariophycidae</taxon>
        <taxon>Naviculales</taxon>
        <taxon>Naviculaceae</taxon>
        <taxon>Seminavis</taxon>
    </lineage>
</organism>
<sequence>MMKTVALLASLVASASAFVPAAPQQSSASTALNAKADYVNDIGVTAPLGVFDPFAKLDKIDSTEFNRLRALELKHGRVAMLGVVGYLTTYAGVRLPGLEDVPCGWAAWEALPGDVSIQMGATWIFMEMANRDQTGGNAEFVGDFRNGYLDFGWDSQTAEWKTKKRTIELNQGRAAQMGVLGLMVHDAMGNVQDILP</sequence>
<evidence type="ECO:0000256" key="6">
    <source>
        <dbReference type="SAM" id="SignalP"/>
    </source>
</evidence>
<dbReference type="EMBL" id="CAICTM010000822">
    <property type="protein sequence ID" value="CAB9517026.1"/>
    <property type="molecule type" value="Genomic_DNA"/>
</dbReference>
<evidence type="ECO:0000256" key="1">
    <source>
        <dbReference type="ARBA" id="ARBA00004229"/>
    </source>
</evidence>
<comment type="caution">
    <text evidence="7">The sequence shown here is derived from an EMBL/GenBank/DDBJ whole genome shotgun (WGS) entry which is preliminary data.</text>
</comment>
<evidence type="ECO:0000256" key="4">
    <source>
        <dbReference type="ARBA" id="ARBA00022640"/>
    </source>
</evidence>
<dbReference type="SUPFAM" id="SSF103511">
    <property type="entry name" value="Chlorophyll a-b binding protein"/>
    <property type="match status" value="1"/>
</dbReference>
<reference evidence="7" key="1">
    <citation type="submission" date="2020-06" db="EMBL/GenBank/DDBJ databases">
        <authorList>
            <consortium name="Plant Systems Biology data submission"/>
        </authorList>
    </citation>
    <scope>NUCLEOTIDE SEQUENCE</scope>
    <source>
        <strain evidence="7">D6</strain>
    </source>
</reference>
<dbReference type="Proteomes" id="UP001153069">
    <property type="component" value="Unassembled WGS sequence"/>
</dbReference>
<dbReference type="AlphaFoldDB" id="A0A9N8E959"/>
<name>A0A9N8E959_9STRA</name>
<dbReference type="GO" id="GO:0030076">
    <property type="term" value="C:light-harvesting complex"/>
    <property type="evidence" value="ECO:0007669"/>
    <property type="project" value="UniProtKB-KW"/>
</dbReference>
<dbReference type="Gene3D" id="1.10.3460.10">
    <property type="entry name" value="Chlorophyll a/b binding protein domain"/>
    <property type="match status" value="1"/>
</dbReference>
<evidence type="ECO:0000256" key="5">
    <source>
        <dbReference type="ARBA" id="ARBA00023243"/>
    </source>
</evidence>
<dbReference type="Pfam" id="PF00504">
    <property type="entry name" value="Chloroa_b-bind"/>
    <property type="match status" value="1"/>
</dbReference>
<feature type="chain" id="PRO_5040432233" evidence="6">
    <location>
        <begin position="18"/>
        <end position="196"/>
    </location>
</feature>